<dbReference type="AlphaFoldDB" id="A0AAV4N1S6"/>
<proteinExistence type="predicted"/>
<feature type="compositionally biased region" description="Basic and acidic residues" evidence="1">
    <location>
        <begin position="71"/>
        <end position="81"/>
    </location>
</feature>
<name>A0AAV4N1S6_CAEEX</name>
<protein>
    <submittedName>
        <fullName evidence="2">Uncharacterized protein</fullName>
    </submittedName>
</protein>
<accession>A0AAV4N1S6</accession>
<dbReference type="Proteomes" id="UP001054945">
    <property type="component" value="Unassembled WGS sequence"/>
</dbReference>
<evidence type="ECO:0000313" key="2">
    <source>
        <dbReference type="EMBL" id="GIX78036.1"/>
    </source>
</evidence>
<comment type="caution">
    <text evidence="2">The sequence shown here is derived from an EMBL/GenBank/DDBJ whole genome shotgun (WGS) entry which is preliminary data.</text>
</comment>
<feature type="region of interest" description="Disordered" evidence="1">
    <location>
        <begin position="53"/>
        <end position="97"/>
    </location>
</feature>
<evidence type="ECO:0000313" key="3">
    <source>
        <dbReference type="Proteomes" id="UP001054945"/>
    </source>
</evidence>
<dbReference type="EMBL" id="BPLR01002812">
    <property type="protein sequence ID" value="GIX78036.1"/>
    <property type="molecule type" value="Genomic_DNA"/>
</dbReference>
<keyword evidence="3" id="KW-1185">Reference proteome</keyword>
<reference evidence="2 3" key="1">
    <citation type="submission" date="2021-06" db="EMBL/GenBank/DDBJ databases">
        <title>Caerostris extrusa draft genome.</title>
        <authorList>
            <person name="Kono N."/>
            <person name="Arakawa K."/>
        </authorList>
    </citation>
    <scope>NUCLEOTIDE SEQUENCE [LARGE SCALE GENOMIC DNA]</scope>
</reference>
<organism evidence="2 3">
    <name type="scientific">Caerostris extrusa</name>
    <name type="common">Bark spider</name>
    <name type="synonym">Caerostris bankana</name>
    <dbReference type="NCBI Taxonomy" id="172846"/>
    <lineage>
        <taxon>Eukaryota</taxon>
        <taxon>Metazoa</taxon>
        <taxon>Ecdysozoa</taxon>
        <taxon>Arthropoda</taxon>
        <taxon>Chelicerata</taxon>
        <taxon>Arachnida</taxon>
        <taxon>Araneae</taxon>
        <taxon>Araneomorphae</taxon>
        <taxon>Entelegynae</taxon>
        <taxon>Araneoidea</taxon>
        <taxon>Araneidae</taxon>
        <taxon>Caerostris</taxon>
    </lineage>
</organism>
<evidence type="ECO:0000256" key="1">
    <source>
        <dbReference type="SAM" id="MobiDB-lite"/>
    </source>
</evidence>
<gene>
    <name evidence="2" type="ORF">CEXT_116081</name>
</gene>
<sequence length="97" mass="11204">MYGSKKKRISPPKPLHGSIHEMDQKFVDLGVLGIFCGGIHTHTLHQTLLKTNQRKNEQEKGNKMAKRINKRATEMEPSKCMERRKKFPPKTTARVYS</sequence>